<gene>
    <name evidence="5" type="ORF">GCM10010911_18210</name>
</gene>
<dbReference type="SMART" id="SM00382">
    <property type="entry name" value="AAA"/>
    <property type="match status" value="1"/>
</dbReference>
<dbReference type="PANTHER" id="PTHR42794">
    <property type="entry name" value="HEMIN IMPORT ATP-BINDING PROTEIN HMUV"/>
    <property type="match status" value="1"/>
</dbReference>
<evidence type="ECO:0000256" key="3">
    <source>
        <dbReference type="ARBA" id="ARBA00022840"/>
    </source>
</evidence>
<dbReference type="InterPro" id="IPR017871">
    <property type="entry name" value="ABC_transporter-like_CS"/>
</dbReference>
<dbReference type="Gene3D" id="3.40.50.300">
    <property type="entry name" value="P-loop containing nucleotide triphosphate hydrolases"/>
    <property type="match status" value="1"/>
</dbReference>
<dbReference type="FunFam" id="3.40.50.300:FF:000134">
    <property type="entry name" value="Iron-enterobactin ABC transporter ATP-binding protein"/>
    <property type="match status" value="1"/>
</dbReference>
<name>A0A917DRV0_9BACL</name>
<evidence type="ECO:0000313" key="6">
    <source>
        <dbReference type="Proteomes" id="UP000612456"/>
    </source>
</evidence>
<feature type="domain" description="ABC transporter" evidence="4">
    <location>
        <begin position="3"/>
        <end position="235"/>
    </location>
</feature>
<dbReference type="InterPro" id="IPR027417">
    <property type="entry name" value="P-loop_NTPase"/>
</dbReference>
<proteinExistence type="predicted"/>
<dbReference type="CDD" id="cd03214">
    <property type="entry name" value="ABC_Iron-Siderophores_B12_Hemin"/>
    <property type="match status" value="1"/>
</dbReference>
<dbReference type="InterPro" id="IPR003439">
    <property type="entry name" value="ABC_transporter-like_ATP-bd"/>
</dbReference>
<dbReference type="GO" id="GO:0005524">
    <property type="term" value="F:ATP binding"/>
    <property type="evidence" value="ECO:0007669"/>
    <property type="project" value="UniProtKB-KW"/>
</dbReference>
<keyword evidence="3" id="KW-0067">ATP-binding</keyword>
<accession>A0A917DRV0</accession>
<dbReference type="AlphaFoldDB" id="A0A917DRV0"/>
<dbReference type="PROSITE" id="PS50893">
    <property type="entry name" value="ABC_TRANSPORTER_2"/>
    <property type="match status" value="1"/>
</dbReference>
<organism evidence="5 6">
    <name type="scientific">Paenibacillus nasutitermitis</name>
    <dbReference type="NCBI Taxonomy" id="1652958"/>
    <lineage>
        <taxon>Bacteria</taxon>
        <taxon>Bacillati</taxon>
        <taxon>Bacillota</taxon>
        <taxon>Bacilli</taxon>
        <taxon>Bacillales</taxon>
        <taxon>Paenibacillaceae</taxon>
        <taxon>Paenibacillus</taxon>
    </lineage>
</organism>
<evidence type="ECO:0000259" key="4">
    <source>
        <dbReference type="PROSITE" id="PS50893"/>
    </source>
</evidence>
<dbReference type="PROSITE" id="PS00211">
    <property type="entry name" value="ABC_TRANSPORTER_1"/>
    <property type="match status" value="1"/>
</dbReference>
<evidence type="ECO:0000256" key="1">
    <source>
        <dbReference type="ARBA" id="ARBA00022448"/>
    </source>
</evidence>
<dbReference type="RefSeq" id="WP_188991832.1">
    <property type="nucleotide sequence ID" value="NZ_BMHP01000001.1"/>
</dbReference>
<dbReference type="EMBL" id="BMHP01000001">
    <property type="protein sequence ID" value="GGD60719.1"/>
    <property type="molecule type" value="Genomic_DNA"/>
</dbReference>
<comment type="caution">
    <text evidence="5">The sequence shown here is derived from an EMBL/GenBank/DDBJ whole genome shotgun (WGS) entry which is preliminary data.</text>
</comment>
<reference evidence="5" key="1">
    <citation type="journal article" date="2014" name="Int. J. Syst. Evol. Microbiol.">
        <title>Complete genome sequence of Corynebacterium casei LMG S-19264T (=DSM 44701T), isolated from a smear-ripened cheese.</title>
        <authorList>
            <consortium name="US DOE Joint Genome Institute (JGI-PGF)"/>
            <person name="Walter F."/>
            <person name="Albersmeier A."/>
            <person name="Kalinowski J."/>
            <person name="Ruckert C."/>
        </authorList>
    </citation>
    <scope>NUCLEOTIDE SEQUENCE</scope>
    <source>
        <strain evidence="5">CGMCC 1.15178</strain>
    </source>
</reference>
<reference evidence="5" key="2">
    <citation type="submission" date="2020-09" db="EMBL/GenBank/DDBJ databases">
        <authorList>
            <person name="Sun Q."/>
            <person name="Zhou Y."/>
        </authorList>
    </citation>
    <scope>NUCLEOTIDE SEQUENCE</scope>
    <source>
        <strain evidence="5">CGMCC 1.15178</strain>
    </source>
</reference>
<protein>
    <submittedName>
        <fullName evidence="5">ABC transporter</fullName>
    </submittedName>
</protein>
<keyword evidence="1" id="KW-0813">Transport</keyword>
<evidence type="ECO:0000256" key="2">
    <source>
        <dbReference type="ARBA" id="ARBA00022741"/>
    </source>
</evidence>
<keyword evidence="2" id="KW-0547">Nucleotide-binding</keyword>
<dbReference type="SUPFAM" id="SSF52540">
    <property type="entry name" value="P-loop containing nucleoside triphosphate hydrolases"/>
    <property type="match status" value="1"/>
</dbReference>
<dbReference type="Pfam" id="PF00005">
    <property type="entry name" value="ABC_tran"/>
    <property type="match status" value="1"/>
</dbReference>
<dbReference type="PANTHER" id="PTHR42794:SF2">
    <property type="entry name" value="ABC TRANSPORTER ATP-BINDING PROTEIN"/>
    <property type="match status" value="1"/>
</dbReference>
<dbReference type="Proteomes" id="UP000612456">
    <property type="component" value="Unassembled WGS sequence"/>
</dbReference>
<dbReference type="GO" id="GO:0016887">
    <property type="term" value="F:ATP hydrolysis activity"/>
    <property type="evidence" value="ECO:0007669"/>
    <property type="project" value="InterPro"/>
</dbReference>
<evidence type="ECO:0000313" key="5">
    <source>
        <dbReference type="EMBL" id="GGD60719.1"/>
    </source>
</evidence>
<keyword evidence="6" id="KW-1185">Reference proteome</keyword>
<sequence>MKLQIEDLSFSYTEHKMIEDINLHVNNGELVGIIGPNGSGKSTVLKNLYRAFKPDSGVVLLDGEDMLKMNIKKSAKKVGVVGQENTVPFDFKVEDIVAMGRSPHKRLFEGETQSDKNIVHEALGHVGMQNKSKRNYRNLSGGEKQRVLLARVLAQQTDLLLMDEPTNHLDIYYQLQMFDLLKGLGVTVLSAIHDLNMAALYCNRLYVLKAGRLYKSGTPEEVLTSETIRDVYGVRADVTNHPVTRKVAITYLPANL</sequence>
<dbReference type="InterPro" id="IPR003593">
    <property type="entry name" value="AAA+_ATPase"/>
</dbReference>